<dbReference type="InterPro" id="IPR036465">
    <property type="entry name" value="vWFA_dom_sf"/>
</dbReference>
<keyword evidence="4" id="KW-1185">Reference proteome</keyword>
<accession>A0ABV1QSQ0</accession>
<dbReference type="PROSITE" id="PS51257">
    <property type="entry name" value="PROKAR_LIPOPROTEIN"/>
    <property type="match status" value="1"/>
</dbReference>
<gene>
    <name evidence="3" type="ORF">ABS772_21235</name>
</gene>
<reference evidence="3 4" key="1">
    <citation type="submission" date="2024-06" db="EMBL/GenBank/DDBJ databases">
        <authorList>
            <person name="Campbell A.G."/>
        </authorList>
    </citation>
    <scope>NUCLEOTIDE SEQUENCE [LARGE SCALE GENOMIC DNA]</scope>
    <source>
        <strain evidence="3 4">EM12</strain>
    </source>
</reference>
<dbReference type="Pfam" id="PF00092">
    <property type="entry name" value="VWA"/>
    <property type="match status" value="1"/>
</dbReference>
<dbReference type="RefSeq" id="WP_350396741.1">
    <property type="nucleotide sequence ID" value="NZ_JBELQE010000110.1"/>
</dbReference>
<name>A0ABV1QSQ0_9HYPH</name>
<comment type="caution">
    <text evidence="3">The sequence shown here is derived from an EMBL/GenBank/DDBJ whole genome shotgun (WGS) entry which is preliminary data.</text>
</comment>
<keyword evidence="1" id="KW-0732">Signal</keyword>
<dbReference type="SMART" id="SM00327">
    <property type="entry name" value="VWA"/>
    <property type="match status" value="1"/>
</dbReference>
<evidence type="ECO:0000259" key="2">
    <source>
        <dbReference type="PROSITE" id="PS50234"/>
    </source>
</evidence>
<dbReference type="Pfam" id="PF13531">
    <property type="entry name" value="SBP_bac_11"/>
    <property type="match status" value="1"/>
</dbReference>
<organism evidence="3 4">
    <name type="scientific">Methylorubrum podarium</name>
    <dbReference type="NCBI Taxonomy" id="200476"/>
    <lineage>
        <taxon>Bacteria</taxon>
        <taxon>Pseudomonadati</taxon>
        <taxon>Pseudomonadota</taxon>
        <taxon>Alphaproteobacteria</taxon>
        <taxon>Hyphomicrobiales</taxon>
        <taxon>Methylobacteriaceae</taxon>
        <taxon>Methylorubrum</taxon>
    </lineage>
</organism>
<feature type="signal peptide" evidence="1">
    <location>
        <begin position="1"/>
        <end position="23"/>
    </location>
</feature>
<dbReference type="EMBL" id="JBELQE010000110">
    <property type="protein sequence ID" value="MER2252452.1"/>
    <property type="molecule type" value="Genomic_DNA"/>
</dbReference>
<evidence type="ECO:0000313" key="3">
    <source>
        <dbReference type="EMBL" id="MER2252452.1"/>
    </source>
</evidence>
<protein>
    <submittedName>
        <fullName evidence="3">Substrate-binding domain-containing protein</fullName>
    </submittedName>
</protein>
<dbReference type="SUPFAM" id="SSF53850">
    <property type="entry name" value="Periplasmic binding protein-like II"/>
    <property type="match status" value="1"/>
</dbReference>
<dbReference type="Gene3D" id="3.40.50.410">
    <property type="entry name" value="von Willebrand factor, type A domain"/>
    <property type="match status" value="1"/>
</dbReference>
<feature type="chain" id="PRO_5046082267" evidence="1">
    <location>
        <begin position="24"/>
        <end position="528"/>
    </location>
</feature>
<dbReference type="CDD" id="cd00198">
    <property type="entry name" value="vWFA"/>
    <property type="match status" value="1"/>
</dbReference>
<sequence>MRRRPGFAVRLAAGCLAALAAWALVGCSGPPVAVTIASGSENRTLEPIVQDFCRARGVTCRFDYQGSLDIGLALAAAAPPAFDIVWPANAIWIDLFDRKKQVRDLTPIVRSPVILGLRRSKAEALGWIGRPVSTGDIVEAVRAKRLTYLASSATQSNSGAGAYIAMLSAALGHPDAITRADLDRPGVQDTVRTLLAATVRTAGSSAWLADLYLKGVEGGTAYDGMWNYEAVLAETNAELARRGAEPLYAIYPSDGVAAANSPLGYVERGQGEAARAFFAALQSHLLSPEVQARLVALGRRPALGEAKGGADPSWNYDPGRLVPLIRMPEPEVVRAALELYQGALRRPSLTAYCLDFSGSMGGAGETALKAAMRFILSHDEAARVLVQNGRDDRIVLLPFDGRVRGVTRGSGAPEDAAALVAAVDANTAGGGTNIYACAEAALREIRATPERERYLPAVVLMTDGRSENYARQFLDAWRAEGGDVPVFGVTFGDADKGQLDALAEATRARVFDGRTSLTEAFRAVRGYN</sequence>
<dbReference type="InterPro" id="IPR002035">
    <property type="entry name" value="VWF_A"/>
</dbReference>
<evidence type="ECO:0000313" key="4">
    <source>
        <dbReference type="Proteomes" id="UP001480955"/>
    </source>
</evidence>
<proteinExistence type="predicted"/>
<dbReference type="Proteomes" id="UP001480955">
    <property type="component" value="Unassembled WGS sequence"/>
</dbReference>
<evidence type="ECO:0000256" key="1">
    <source>
        <dbReference type="SAM" id="SignalP"/>
    </source>
</evidence>
<feature type="domain" description="VWFA" evidence="2">
    <location>
        <begin position="349"/>
        <end position="524"/>
    </location>
</feature>
<dbReference type="SUPFAM" id="SSF53300">
    <property type="entry name" value="vWA-like"/>
    <property type="match status" value="1"/>
</dbReference>
<dbReference type="PROSITE" id="PS50234">
    <property type="entry name" value="VWFA"/>
    <property type="match status" value="1"/>
</dbReference>